<keyword evidence="6" id="KW-1185">Reference proteome</keyword>
<dbReference type="GO" id="GO:0005886">
    <property type="term" value="C:plasma membrane"/>
    <property type="evidence" value="ECO:0007669"/>
    <property type="project" value="TreeGrafter"/>
</dbReference>
<evidence type="ECO:0000256" key="3">
    <source>
        <dbReference type="SAM" id="MobiDB-lite"/>
    </source>
</evidence>
<dbReference type="FunCoup" id="A0A6I9SNA7">
    <property type="interactions" value="2555"/>
</dbReference>
<dbReference type="PIRSF" id="PIRSF019693">
    <property type="entry name" value="VAMP-associated"/>
    <property type="match status" value="1"/>
</dbReference>
<dbReference type="PANTHER" id="PTHR10809">
    <property type="entry name" value="VESICLE-ASSOCIATED MEMBRANE PROTEIN-ASSOCIATED PROTEIN"/>
    <property type="match status" value="1"/>
</dbReference>
<dbReference type="Pfam" id="PF00635">
    <property type="entry name" value="Motile_Sperm"/>
    <property type="match status" value="1"/>
</dbReference>
<dbReference type="GO" id="GO:0005789">
    <property type="term" value="C:endoplasmic reticulum membrane"/>
    <property type="evidence" value="ECO:0007669"/>
    <property type="project" value="InterPro"/>
</dbReference>
<keyword evidence="4" id="KW-0472">Membrane</keyword>
<accession>A0A6I9SNA7</accession>
<dbReference type="InParanoid" id="A0A6I9SNA7"/>
<dbReference type="OrthoDB" id="264603at2759"/>
<dbReference type="KEGG" id="sind:105156923"/>
<feature type="region of interest" description="Disordered" evidence="3">
    <location>
        <begin position="148"/>
        <end position="179"/>
    </location>
</feature>
<dbReference type="GO" id="GO:0090158">
    <property type="term" value="P:endoplasmic reticulum membrane organization"/>
    <property type="evidence" value="ECO:0007669"/>
    <property type="project" value="TreeGrafter"/>
</dbReference>
<name>A0A6I9SNA7_SESIN</name>
<dbReference type="InterPro" id="IPR013783">
    <property type="entry name" value="Ig-like_fold"/>
</dbReference>
<keyword evidence="2" id="KW-0175">Coiled coil</keyword>
<reference evidence="7" key="1">
    <citation type="submission" date="2025-08" db="UniProtKB">
        <authorList>
            <consortium name="RefSeq"/>
        </authorList>
    </citation>
    <scope>IDENTIFICATION</scope>
</reference>
<evidence type="ECO:0000313" key="6">
    <source>
        <dbReference type="Proteomes" id="UP000504604"/>
    </source>
</evidence>
<keyword evidence="4" id="KW-1133">Transmembrane helix</keyword>
<feature type="transmembrane region" description="Helical" evidence="4">
    <location>
        <begin position="331"/>
        <end position="352"/>
    </location>
</feature>
<dbReference type="PROSITE" id="PS50202">
    <property type="entry name" value="MSP"/>
    <property type="match status" value="1"/>
</dbReference>
<dbReference type="Gene3D" id="2.60.40.10">
    <property type="entry name" value="Immunoglobulins"/>
    <property type="match status" value="1"/>
</dbReference>
<dbReference type="InterPro" id="IPR000535">
    <property type="entry name" value="MSP_dom"/>
</dbReference>
<dbReference type="InterPro" id="IPR016763">
    <property type="entry name" value="VAP"/>
</dbReference>
<dbReference type="RefSeq" id="XP_011071489.1">
    <property type="nucleotide sequence ID" value="XM_011073187.2"/>
</dbReference>
<sequence length="354" mass="39713">MPVISQFEFDSQASSPPVQITTNMQLVEIQPRELKFIIEVKKQSSCTVHLANVTDQYIAFKVKTTSPKKYCVRPNVGIIKPKSTYSFTVTMQAQKSAPSEMLCKDKFLIQSTVVPFGTTEEEITPVMFVREGEKYIEETKLRVVLTSASNSPVSPVDGAPKQEASYDEALSPKEPNSPVLLPVNGLSKQERSCEVPIPEDKLHNRVENHSPPDMQLMKEEANKNVTNMEESSLLEATERLGPHPAKAEEFYPRKDKGSKGVKHVEEAKLKLVTDIEELKSKISAMDSKFIEAKHTIAKLNEEKSHTIQESEKLKQELAVLRRRSGPRKVRVGFPPLFVCMVALIALMIGFSFRA</sequence>
<evidence type="ECO:0000256" key="1">
    <source>
        <dbReference type="ARBA" id="ARBA00008932"/>
    </source>
</evidence>
<feature type="coiled-coil region" evidence="2">
    <location>
        <begin position="261"/>
        <end position="323"/>
    </location>
</feature>
<keyword evidence="4" id="KW-0812">Transmembrane</keyword>
<organism evidence="6 7">
    <name type="scientific">Sesamum indicum</name>
    <name type="common">Oriental sesame</name>
    <name type="synonym">Sesamum orientale</name>
    <dbReference type="NCBI Taxonomy" id="4182"/>
    <lineage>
        <taxon>Eukaryota</taxon>
        <taxon>Viridiplantae</taxon>
        <taxon>Streptophyta</taxon>
        <taxon>Embryophyta</taxon>
        <taxon>Tracheophyta</taxon>
        <taxon>Spermatophyta</taxon>
        <taxon>Magnoliopsida</taxon>
        <taxon>eudicotyledons</taxon>
        <taxon>Gunneridae</taxon>
        <taxon>Pentapetalae</taxon>
        <taxon>asterids</taxon>
        <taxon>lamiids</taxon>
        <taxon>Lamiales</taxon>
        <taxon>Pedaliaceae</taxon>
        <taxon>Sesamum</taxon>
    </lineage>
</organism>
<feature type="domain" description="MSP" evidence="5">
    <location>
        <begin position="26"/>
        <end position="146"/>
    </location>
</feature>
<proteinExistence type="inferred from homology"/>
<protein>
    <submittedName>
        <fullName evidence="7">Vesicle-associated protein 2-2 isoform X1</fullName>
    </submittedName>
</protein>
<evidence type="ECO:0000259" key="5">
    <source>
        <dbReference type="PROSITE" id="PS50202"/>
    </source>
</evidence>
<dbReference type="PANTHER" id="PTHR10809:SF148">
    <property type="entry name" value="OS01G0936800 PROTEIN"/>
    <property type="match status" value="1"/>
</dbReference>
<gene>
    <name evidence="7" type="primary">LOC105156923</name>
</gene>
<dbReference type="SUPFAM" id="SSF49354">
    <property type="entry name" value="PapD-like"/>
    <property type="match status" value="1"/>
</dbReference>
<comment type="similarity">
    <text evidence="1">Belongs to the VAMP-associated protein (VAP) (TC 9.B.17) family.</text>
</comment>
<evidence type="ECO:0000256" key="2">
    <source>
        <dbReference type="SAM" id="Coils"/>
    </source>
</evidence>
<evidence type="ECO:0000313" key="7">
    <source>
        <dbReference type="RefSeq" id="XP_011071489.1"/>
    </source>
</evidence>
<dbReference type="Proteomes" id="UP000504604">
    <property type="component" value="Linkage group LG3"/>
</dbReference>
<dbReference type="AlphaFoldDB" id="A0A6I9SNA7"/>
<dbReference type="InterPro" id="IPR008962">
    <property type="entry name" value="PapD-like_sf"/>
</dbReference>
<dbReference type="FunFam" id="2.60.40.10:FF:000813">
    <property type="entry name" value="Vesicle-associated protein 1-1"/>
    <property type="match status" value="1"/>
</dbReference>
<evidence type="ECO:0000256" key="4">
    <source>
        <dbReference type="SAM" id="Phobius"/>
    </source>
</evidence>
<dbReference type="GO" id="GO:0061817">
    <property type="term" value="P:endoplasmic reticulum-plasma membrane tethering"/>
    <property type="evidence" value="ECO:0007669"/>
    <property type="project" value="TreeGrafter"/>
</dbReference>
<dbReference type="GeneID" id="105156923"/>